<feature type="region of interest" description="Disordered" evidence="1">
    <location>
        <begin position="112"/>
        <end position="136"/>
    </location>
</feature>
<keyword evidence="3" id="KW-1185">Reference proteome</keyword>
<reference evidence="2 3" key="1">
    <citation type="submission" date="2019-06" db="EMBL/GenBank/DDBJ databases">
        <title>Genome Sequence of the Brown Rot Fungal Pathogen Monilinia laxa.</title>
        <authorList>
            <person name="De Miccolis Angelini R.M."/>
            <person name="Landi L."/>
            <person name="Abate D."/>
            <person name="Pollastro S."/>
            <person name="Romanazzi G."/>
            <person name="Faretra F."/>
        </authorList>
    </citation>
    <scope>NUCLEOTIDE SEQUENCE [LARGE SCALE GENOMIC DNA]</scope>
    <source>
        <strain evidence="2 3">Mlax316</strain>
    </source>
</reference>
<gene>
    <name evidence="2" type="ORF">EYC80_005144</name>
</gene>
<evidence type="ECO:0000313" key="2">
    <source>
        <dbReference type="EMBL" id="KAB8303766.1"/>
    </source>
</evidence>
<dbReference type="Proteomes" id="UP000326757">
    <property type="component" value="Unassembled WGS sequence"/>
</dbReference>
<evidence type="ECO:0000256" key="1">
    <source>
        <dbReference type="SAM" id="MobiDB-lite"/>
    </source>
</evidence>
<comment type="caution">
    <text evidence="2">The sequence shown here is derived from an EMBL/GenBank/DDBJ whole genome shotgun (WGS) entry which is preliminary data.</text>
</comment>
<proteinExistence type="predicted"/>
<evidence type="ECO:0000313" key="3">
    <source>
        <dbReference type="Proteomes" id="UP000326757"/>
    </source>
</evidence>
<sequence>MKYRYQQQPWFAPHMQRGSSSASISDGEWKLCIQGMGILGLVCMNWLESRGFAVGVFGIVLDEVGVCSGLDLDNPNPSPISYLPSPISHPPIPTSKKQNIFPYDQRITSTLPLTSIPTNPPNKYPPTTKSRPSSFTPQKATRYKFFVPNIIYTTNLQSRQTNTSNLRTSPHHPFQIPHLRCIG</sequence>
<organism evidence="2 3">
    <name type="scientific">Monilinia laxa</name>
    <name type="common">Brown rot fungus</name>
    <name type="synonym">Sclerotinia laxa</name>
    <dbReference type="NCBI Taxonomy" id="61186"/>
    <lineage>
        <taxon>Eukaryota</taxon>
        <taxon>Fungi</taxon>
        <taxon>Dikarya</taxon>
        <taxon>Ascomycota</taxon>
        <taxon>Pezizomycotina</taxon>
        <taxon>Leotiomycetes</taxon>
        <taxon>Helotiales</taxon>
        <taxon>Sclerotiniaceae</taxon>
        <taxon>Monilinia</taxon>
    </lineage>
</organism>
<dbReference type="EMBL" id="VIGI01000002">
    <property type="protein sequence ID" value="KAB8303766.1"/>
    <property type="molecule type" value="Genomic_DNA"/>
</dbReference>
<accession>A0A5N6KJ04</accession>
<dbReference type="AlphaFoldDB" id="A0A5N6KJ04"/>
<name>A0A5N6KJ04_MONLA</name>
<protein>
    <submittedName>
        <fullName evidence="2">Uncharacterized protein</fullName>
    </submittedName>
</protein>